<dbReference type="EMBL" id="CAJFDI010000003">
    <property type="protein sequence ID" value="CAD5220535.1"/>
    <property type="molecule type" value="Genomic_DNA"/>
</dbReference>
<reference evidence="4" key="1">
    <citation type="submission" date="2016-11" db="UniProtKB">
        <authorList>
            <consortium name="WormBaseParasite"/>
        </authorList>
    </citation>
    <scope>IDENTIFICATION</scope>
</reference>
<proteinExistence type="predicted"/>
<evidence type="ECO:0000313" key="1">
    <source>
        <dbReference type="EMBL" id="CAD5220535.1"/>
    </source>
</evidence>
<dbReference type="Proteomes" id="UP000582659">
    <property type="component" value="Unassembled WGS sequence"/>
</dbReference>
<keyword evidence="3" id="KW-1185">Reference proteome</keyword>
<name>A0A1I7RZ83_BURXY</name>
<accession>A0A1I7RZ83</accession>
<evidence type="ECO:0000313" key="2">
    <source>
        <dbReference type="Proteomes" id="UP000095284"/>
    </source>
</evidence>
<dbReference type="EMBL" id="CAJFCV020000003">
    <property type="protein sequence ID" value="CAG9106751.1"/>
    <property type="molecule type" value="Genomic_DNA"/>
</dbReference>
<gene>
    <name evidence="1" type="ORF">BXYJ_LOCUS6227</name>
</gene>
<protein>
    <submittedName>
        <fullName evidence="1">(pine wood nematode) hypothetical protein</fullName>
    </submittedName>
</protein>
<dbReference type="Proteomes" id="UP000095284">
    <property type="component" value="Unplaced"/>
</dbReference>
<reference evidence="1" key="2">
    <citation type="submission" date="2020-09" db="EMBL/GenBank/DDBJ databases">
        <authorList>
            <person name="Kikuchi T."/>
        </authorList>
    </citation>
    <scope>NUCLEOTIDE SEQUENCE</scope>
    <source>
        <strain evidence="1">Ka4C1</strain>
    </source>
</reference>
<evidence type="ECO:0000313" key="4">
    <source>
        <dbReference type="WBParaSite" id="BXY_0605100.1"/>
    </source>
</evidence>
<sequence>MAGGMGLYGGLNPYIYQNLMQYEPTSMMMSPYSLYTGYNPLDYYSNLSPFNPFNGLSPLLGQSLNPNVFNLNQMGNELQLGQNNLLQAVTPSPFNFLQPQTAVNPLNFDGLFKPIYPTLQPLINQGSTNTMFGAKINKKIPTVDKDITDFRRKSKSLHCQLLPLDPQCSSA</sequence>
<dbReference type="WBParaSite" id="BXY_0605100.1">
    <property type="protein sequence ID" value="BXY_0605100.1"/>
    <property type="gene ID" value="BXY_0605100"/>
</dbReference>
<organism evidence="2 4">
    <name type="scientific">Bursaphelenchus xylophilus</name>
    <name type="common">Pinewood nematode worm</name>
    <name type="synonym">Aphelenchoides xylophilus</name>
    <dbReference type="NCBI Taxonomy" id="6326"/>
    <lineage>
        <taxon>Eukaryota</taxon>
        <taxon>Metazoa</taxon>
        <taxon>Ecdysozoa</taxon>
        <taxon>Nematoda</taxon>
        <taxon>Chromadorea</taxon>
        <taxon>Rhabditida</taxon>
        <taxon>Tylenchina</taxon>
        <taxon>Tylenchomorpha</taxon>
        <taxon>Aphelenchoidea</taxon>
        <taxon>Aphelenchoididae</taxon>
        <taxon>Bursaphelenchus</taxon>
    </lineage>
</organism>
<evidence type="ECO:0000313" key="3">
    <source>
        <dbReference type="Proteomes" id="UP000659654"/>
    </source>
</evidence>
<dbReference type="Proteomes" id="UP000659654">
    <property type="component" value="Unassembled WGS sequence"/>
</dbReference>
<dbReference type="AlphaFoldDB" id="A0A1I7RZ83"/>